<dbReference type="EMBL" id="CP104065">
    <property type="protein sequence ID" value="WAH39415.1"/>
    <property type="molecule type" value="Genomic_DNA"/>
</dbReference>
<protein>
    <submittedName>
        <fullName evidence="2">ABC transporter substrate-binding protein</fullName>
    </submittedName>
</protein>
<sequence>MKACSFVPAATRMIYDMGLEEHLSGVTFECVSDRPKIVHSILEGNHYTSAEIDRVVSEYAAADKSPYYVDMELLQSIQPDVAFTQHVCDVCQIGTSYVERALGSLTRFPTVIPLVPRNLEDILDNALSVAEALGQADTGRAYVAGLKERIARVIDVLRSHGAPLRRVMVMEWMNPVYNCGHWIPYQISIAGGVDMLSNPSGYSVVTSWEKVVQYNPEVLVIAPCGFDVARAAQEVSQMTQSGWNDLQAVIHDRVYVADADMFTQPSASTVIDGVEVLASLFHPDIFELPESLRHKVSSLANLLPTSIGTSR</sequence>
<accession>A0ABY6Z048</accession>
<keyword evidence="4" id="KW-1185">Reference proteome</keyword>
<dbReference type="PANTHER" id="PTHR42860">
    <property type="entry name" value="VITAMIN B12-BINDING PROTEIN"/>
    <property type="match status" value="1"/>
</dbReference>
<organism evidence="2 4">
    <name type="scientific">Alicyclobacillus dauci</name>
    <dbReference type="NCBI Taxonomy" id="1475485"/>
    <lineage>
        <taxon>Bacteria</taxon>
        <taxon>Bacillati</taxon>
        <taxon>Bacillota</taxon>
        <taxon>Bacilli</taxon>
        <taxon>Bacillales</taxon>
        <taxon>Alicyclobacillaceae</taxon>
        <taxon>Alicyclobacillus</taxon>
    </lineage>
</organism>
<reference evidence="2" key="1">
    <citation type="submission" date="2022-08" db="EMBL/GenBank/DDBJ databases">
        <title>Alicyclobacillus dauci DSM2870, complete genome.</title>
        <authorList>
            <person name="Wang Q."/>
            <person name="Cai R."/>
            <person name="Wang Z."/>
        </authorList>
    </citation>
    <scope>NUCLEOTIDE SEQUENCE</scope>
    <source>
        <strain evidence="2">DSM 28700</strain>
        <plasmid evidence="3">unnamed1</plasmid>
    </source>
</reference>
<dbReference type="Gene3D" id="3.40.50.1980">
    <property type="entry name" value="Nitrogenase molybdenum iron protein domain"/>
    <property type="match status" value="2"/>
</dbReference>
<dbReference type="InterPro" id="IPR051030">
    <property type="entry name" value="Vitamin_B12-ABC_binding"/>
</dbReference>
<geneLocation type="plasmid" evidence="3 4">
    <name>unnamed1</name>
</geneLocation>
<dbReference type="InterPro" id="IPR002491">
    <property type="entry name" value="ABC_transptr_periplasmic_BD"/>
</dbReference>
<dbReference type="PANTHER" id="PTHR42860:SF1">
    <property type="entry name" value="VITAMIN B12-BINDING PROTEIN"/>
    <property type="match status" value="1"/>
</dbReference>
<evidence type="ECO:0000259" key="1">
    <source>
        <dbReference type="PROSITE" id="PS50983"/>
    </source>
</evidence>
<name>A0ABY6Z048_9BACL</name>
<dbReference type="EMBL" id="CP104064">
    <property type="protein sequence ID" value="WAH36263.1"/>
    <property type="molecule type" value="Genomic_DNA"/>
</dbReference>
<dbReference type="Pfam" id="PF01497">
    <property type="entry name" value="Peripla_BP_2"/>
    <property type="match status" value="1"/>
</dbReference>
<evidence type="ECO:0000313" key="3">
    <source>
        <dbReference type="EMBL" id="WAH39415.1"/>
    </source>
</evidence>
<dbReference type="RefSeq" id="WP_268043585.1">
    <property type="nucleotide sequence ID" value="NZ_CP104064.1"/>
</dbReference>
<proteinExistence type="predicted"/>
<gene>
    <name evidence="2" type="ORF">NZD86_18810</name>
    <name evidence="3" type="ORF">NZD86_23210</name>
</gene>
<evidence type="ECO:0000313" key="2">
    <source>
        <dbReference type="EMBL" id="WAH36263.1"/>
    </source>
</evidence>
<keyword evidence="3" id="KW-0614">Plasmid</keyword>
<dbReference type="SUPFAM" id="SSF53807">
    <property type="entry name" value="Helical backbone' metal receptor"/>
    <property type="match status" value="1"/>
</dbReference>
<dbReference type="PROSITE" id="PS50983">
    <property type="entry name" value="FE_B12_PBP"/>
    <property type="match status" value="1"/>
</dbReference>
<dbReference type="Proteomes" id="UP001164803">
    <property type="component" value="Chromosome"/>
</dbReference>
<evidence type="ECO:0000313" key="4">
    <source>
        <dbReference type="Proteomes" id="UP001164803"/>
    </source>
</evidence>
<dbReference type="Proteomes" id="UP001164803">
    <property type="component" value="Plasmid unnamed1"/>
</dbReference>
<feature type="domain" description="Fe/B12 periplasmic-binding" evidence="1">
    <location>
        <begin position="2"/>
        <end position="285"/>
    </location>
</feature>